<sequence length="135" mass="14847">EARRAFERFDGNRTGKLSGKELREALDSMKLDSTSHDGAALLRKFDADGSGTLSLSEFQQLCQQLEQAAVVVSPEVRRAFERYDHNGSGALDRSELEAALRDMGLDMTSKEAGVALRSVDVDGNGRLDLQEFARL</sequence>
<dbReference type="InterPro" id="IPR011992">
    <property type="entry name" value="EF-hand-dom_pair"/>
</dbReference>
<reference evidence="6" key="1">
    <citation type="journal article" date="2013" name="Nature">
        <title>Pan genome of the phytoplankton Emiliania underpins its global distribution.</title>
        <authorList>
            <person name="Read B.A."/>
            <person name="Kegel J."/>
            <person name="Klute M.J."/>
            <person name="Kuo A."/>
            <person name="Lefebvre S.C."/>
            <person name="Maumus F."/>
            <person name="Mayer C."/>
            <person name="Miller J."/>
            <person name="Monier A."/>
            <person name="Salamov A."/>
            <person name="Young J."/>
            <person name="Aguilar M."/>
            <person name="Claverie J.M."/>
            <person name="Frickenhaus S."/>
            <person name="Gonzalez K."/>
            <person name="Herman E.K."/>
            <person name="Lin Y.C."/>
            <person name="Napier J."/>
            <person name="Ogata H."/>
            <person name="Sarno A.F."/>
            <person name="Shmutz J."/>
            <person name="Schroeder D."/>
            <person name="de Vargas C."/>
            <person name="Verret F."/>
            <person name="von Dassow P."/>
            <person name="Valentin K."/>
            <person name="Van de Peer Y."/>
            <person name="Wheeler G."/>
            <person name="Dacks J.B."/>
            <person name="Delwiche C.F."/>
            <person name="Dyhrman S.T."/>
            <person name="Glockner G."/>
            <person name="John U."/>
            <person name="Richards T."/>
            <person name="Worden A.Z."/>
            <person name="Zhang X."/>
            <person name="Grigoriev I.V."/>
            <person name="Allen A.E."/>
            <person name="Bidle K."/>
            <person name="Borodovsky M."/>
            <person name="Bowler C."/>
            <person name="Brownlee C."/>
            <person name="Cock J.M."/>
            <person name="Elias M."/>
            <person name="Gladyshev V.N."/>
            <person name="Groth M."/>
            <person name="Guda C."/>
            <person name="Hadaegh A."/>
            <person name="Iglesias-Rodriguez M.D."/>
            <person name="Jenkins J."/>
            <person name="Jones B.M."/>
            <person name="Lawson T."/>
            <person name="Leese F."/>
            <person name="Lindquist E."/>
            <person name="Lobanov A."/>
            <person name="Lomsadze A."/>
            <person name="Malik S.B."/>
            <person name="Marsh M.E."/>
            <person name="Mackinder L."/>
            <person name="Mock T."/>
            <person name="Mueller-Roeber B."/>
            <person name="Pagarete A."/>
            <person name="Parker M."/>
            <person name="Probert I."/>
            <person name="Quesneville H."/>
            <person name="Raines C."/>
            <person name="Rensing S.A."/>
            <person name="Riano-Pachon D.M."/>
            <person name="Richier S."/>
            <person name="Rokitta S."/>
            <person name="Shiraiwa Y."/>
            <person name="Soanes D.M."/>
            <person name="van der Giezen M."/>
            <person name="Wahlund T.M."/>
            <person name="Williams B."/>
            <person name="Wilson W."/>
            <person name="Wolfe G."/>
            <person name="Wurch L.L."/>
        </authorList>
    </citation>
    <scope>NUCLEOTIDE SEQUENCE</scope>
</reference>
<dbReference type="PaxDb" id="2903-EOD14806"/>
<dbReference type="Pfam" id="PF13499">
    <property type="entry name" value="EF-hand_7"/>
    <property type="match status" value="2"/>
</dbReference>
<dbReference type="KEGG" id="ehx:EMIHUDRAFT_58503"/>
<evidence type="ECO:0000256" key="2">
    <source>
        <dbReference type="ARBA" id="ARBA00022737"/>
    </source>
</evidence>
<dbReference type="STRING" id="2903.R1DVK6"/>
<dbReference type="EnsemblProtists" id="EOD14806">
    <property type="protein sequence ID" value="EOD14806"/>
    <property type="gene ID" value="EMIHUDRAFT_58503"/>
</dbReference>
<keyword evidence="1" id="KW-0479">Metal-binding</keyword>
<dbReference type="PANTHER" id="PTHR10891">
    <property type="entry name" value="EF-HAND CALCIUM-BINDING DOMAIN CONTAINING PROTEIN"/>
    <property type="match status" value="1"/>
</dbReference>
<dbReference type="PROSITE" id="PS00018">
    <property type="entry name" value="EF_HAND_1"/>
    <property type="match status" value="4"/>
</dbReference>
<feature type="domain" description="EF-hand" evidence="4">
    <location>
        <begin position="1"/>
        <end position="32"/>
    </location>
</feature>
<accession>A0A0D3IU71</accession>
<dbReference type="eggNOG" id="KOG0027">
    <property type="taxonomic scope" value="Eukaryota"/>
</dbReference>
<evidence type="ECO:0000256" key="3">
    <source>
        <dbReference type="ARBA" id="ARBA00022837"/>
    </source>
</evidence>
<dbReference type="OMA" id="CTEETCA"/>
<proteinExistence type="predicted"/>
<name>A0A0D3IU71_EMIH1</name>
<reference evidence="5" key="2">
    <citation type="submission" date="2024-10" db="UniProtKB">
        <authorList>
            <consortium name="EnsemblProtists"/>
        </authorList>
    </citation>
    <scope>IDENTIFICATION</scope>
</reference>
<feature type="domain" description="EF-hand" evidence="4">
    <location>
        <begin position="107"/>
        <end position="135"/>
    </location>
</feature>
<dbReference type="SMART" id="SM00054">
    <property type="entry name" value="EFh"/>
    <property type="match status" value="4"/>
</dbReference>
<protein>
    <recommendedName>
        <fullName evidence="4">EF-hand domain-containing protein</fullName>
    </recommendedName>
</protein>
<dbReference type="FunFam" id="1.10.238.10:FF:000001">
    <property type="entry name" value="Calmodulin 1"/>
    <property type="match status" value="1"/>
</dbReference>
<dbReference type="RefSeq" id="XP_005767235.1">
    <property type="nucleotide sequence ID" value="XM_005767178.1"/>
</dbReference>
<dbReference type="AlphaFoldDB" id="A0A0D3IU71"/>
<dbReference type="SUPFAM" id="SSF47473">
    <property type="entry name" value="EF-hand"/>
    <property type="match status" value="1"/>
</dbReference>
<dbReference type="InterPro" id="IPR002048">
    <property type="entry name" value="EF_hand_dom"/>
</dbReference>
<dbReference type="GeneID" id="17261090"/>
<dbReference type="GO" id="GO:0005509">
    <property type="term" value="F:calcium ion binding"/>
    <property type="evidence" value="ECO:0007669"/>
    <property type="project" value="InterPro"/>
</dbReference>
<evidence type="ECO:0000313" key="5">
    <source>
        <dbReference type="EnsemblProtists" id="EOD14806"/>
    </source>
</evidence>
<keyword evidence="2" id="KW-0677">Repeat</keyword>
<keyword evidence="3" id="KW-0106">Calcium</keyword>
<evidence type="ECO:0000256" key="1">
    <source>
        <dbReference type="ARBA" id="ARBA00022723"/>
    </source>
</evidence>
<evidence type="ECO:0000259" key="4">
    <source>
        <dbReference type="PROSITE" id="PS50222"/>
    </source>
</evidence>
<keyword evidence="6" id="KW-1185">Reference proteome</keyword>
<dbReference type="PROSITE" id="PS50222">
    <property type="entry name" value="EF_HAND_2"/>
    <property type="match status" value="4"/>
</dbReference>
<feature type="domain" description="EF-hand" evidence="4">
    <location>
        <begin position="33"/>
        <end position="68"/>
    </location>
</feature>
<dbReference type="InterPro" id="IPR018247">
    <property type="entry name" value="EF_Hand_1_Ca_BS"/>
</dbReference>
<feature type="domain" description="EF-hand" evidence="4">
    <location>
        <begin position="71"/>
        <end position="106"/>
    </location>
</feature>
<dbReference type="Proteomes" id="UP000013827">
    <property type="component" value="Unassembled WGS sequence"/>
</dbReference>
<organism evidence="5 6">
    <name type="scientific">Emiliania huxleyi (strain CCMP1516)</name>
    <dbReference type="NCBI Taxonomy" id="280463"/>
    <lineage>
        <taxon>Eukaryota</taxon>
        <taxon>Haptista</taxon>
        <taxon>Haptophyta</taxon>
        <taxon>Prymnesiophyceae</taxon>
        <taxon>Isochrysidales</taxon>
        <taxon>Noelaerhabdaceae</taxon>
        <taxon>Emiliania</taxon>
    </lineage>
</organism>
<dbReference type="InterPro" id="IPR039647">
    <property type="entry name" value="EF_hand_pair_protein_CML-like"/>
</dbReference>
<evidence type="ECO:0000313" key="6">
    <source>
        <dbReference type="Proteomes" id="UP000013827"/>
    </source>
</evidence>
<dbReference type="HOGENOM" id="CLU_061288_20_7_1"/>
<dbReference type="Gene3D" id="1.10.238.10">
    <property type="entry name" value="EF-hand"/>
    <property type="match status" value="2"/>
</dbReference>